<dbReference type="OrthoDB" id="416253at2759"/>
<dbReference type="InterPro" id="IPR020471">
    <property type="entry name" value="AKR"/>
</dbReference>
<gene>
    <name evidence="3" type="ORF">K444DRAFT_512354</name>
</gene>
<evidence type="ECO:0000313" key="3">
    <source>
        <dbReference type="EMBL" id="PMD63006.1"/>
    </source>
</evidence>
<proteinExistence type="predicted"/>
<dbReference type="EMBL" id="KZ613783">
    <property type="protein sequence ID" value="PMD63006.1"/>
    <property type="molecule type" value="Genomic_DNA"/>
</dbReference>
<dbReference type="GeneID" id="36581570"/>
<evidence type="ECO:0000256" key="1">
    <source>
        <dbReference type="ARBA" id="ARBA00023002"/>
    </source>
</evidence>
<dbReference type="InParanoid" id="A0A2J6TJ08"/>
<accession>A0A2J6TJ08</accession>
<dbReference type="RefSeq" id="XP_024739910.1">
    <property type="nucleotide sequence ID" value="XM_024873490.1"/>
</dbReference>
<feature type="non-terminal residue" evidence="3">
    <location>
        <position position="1"/>
    </location>
</feature>
<dbReference type="PANTHER" id="PTHR11732">
    <property type="entry name" value="ALDO/KETO REDUCTASE"/>
    <property type="match status" value="1"/>
</dbReference>
<protein>
    <submittedName>
        <fullName evidence="3">Aldo/keto reductase</fullName>
    </submittedName>
</protein>
<dbReference type="PRINTS" id="PR00069">
    <property type="entry name" value="ALDKETRDTASE"/>
</dbReference>
<dbReference type="SUPFAM" id="SSF51430">
    <property type="entry name" value="NAD(P)-linked oxidoreductase"/>
    <property type="match status" value="1"/>
</dbReference>
<dbReference type="InterPro" id="IPR023210">
    <property type="entry name" value="NADP_OxRdtase_dom"/>
</dbReference>
<dbReference type="Proteomes" id="UP000235371">
    <property type="component" value="Unassembled WGS sequence"/>
</dbReference>
<reference evidence="3 4" key="1">
    <citation type="submission" date="2016-04" db="EMBL/GenBank/DDBJ databases">
        <title>A degradative enzymes factory behind the ericoid mycorrhizal symbiosis.</title>
        <authorList>
            <consortium name="DOE Joint Genome Institute"/>
            <person name="Martino E."/>
            <person name="Morin E."/>
            <person name="Grelet G."/>
            <person name="Kuo A."/>
            <person name="Kohler A."/>
            <person name="Daghino S."/>
            <person name="Barry K."/>
            <person name="Choi C."/>
            <person name="Cichocki N."/>
            <person name="Clum A."/>
            <person name="Copeland A."/>
            <person name="Hainaut M."/>
            <person name="Haridas S."/>
            <person name="Labutti K."/>
            <person name="Lindquist E."/>
            <person name="Lipzen A."/>
            <person name="Khouja H.-R."/>
            <person name="Murat C."/>
            <person name="Ohm R."/>
            <person name="Olson A."/>
            <person name="Spatafora J."/>
            <person name="Veneault-Fourrey C."/>
            <person name="Henrissat B."/>
            <person name="Grigoriev I."/>
            <person name="Martin F."/>
            <person name="Perotto S."/>
        </authorList>
    </citation>
    <scope>NUCLEOTIDE SEQUENCE [LARGE SCALE GENOMIC DNA]</scope>
    <source>
        <strain evidence="3 4">E</strain>
    </source>
</reference>
<dbReference type="AlphaFoldDB" id="A0A2J6TJ08"/>
<evidence type="ECO:0000259" key="2">
    <source>
        <dbReference type="Pfam" id="PF00248"/>
    </source>
</evidence>
<dbReference type="InterPro" id="IPR036812">
    <property type="entry name" value="NAD(P)_OxRdtase_dom_sf"/>
</dbReference>
<feature type="non-terminal residue" evidence="3">
    <location>
        <position position="203"/>
    </location>
</feature>
<organism evidence="3 4">
    <name type="scientific">Hyaloscypha bicolor E</name>
    <dbReference type="NCBI Taxonomy" id="1095630"/>
    <lineage>
        <taxon>Eukaryota</taxon>
        <taxon>Fungi</taxon>
        <taxon>Dikarya</taxon>
        <taxon>Ascomycota</taxon>
        <taxon>Pezizomycotina</taxon>
        <taxon>Leotiomycetes</taxon>
        <taxon>Helotiales</taxon>
        <taxon>Hyaloscyphaceae</taxon>
        <taxon>Hyaloscypha</taxon>
        <taxon>Hyaloscypha bicolor</taxon>
    </lineage>
</organism>
<sequence>QHINTAWHYGNEKAVGEGIRSPGVLRSELFLTDKIWGTYHSRAQEALKLNLSALGVGYLDLWLMHWRLLLVSVSFNSKGNDSGVPTLPDGSFELEPSWEFLKAWQSMETILLSCPEKVKAMEISNFSTHNLEKFLNIAKVVPGVNQVELHPSSQEELVKYCKEKGIQLVTYSPLGNPDSQLLSERGICEIAERYGKRSEQVLI</sequence>
<feature type="domain" description="NADP-dependent oxidoreductase" evidence="2">
    <location>
        <begin position="2"/>
        <end position="176"/>
    </location>
</feature>
<name>A0A2J6TJ08_9HELO</name>
<keyword evidence="4" id="KW-1185">Reference proteome</keyword>
<dbReference type="Pfam" id="PF00248">
    <property type="entry name" value="Aldo_ket_red"/>
    <property type="match status" value="1"/>
</dbReference>
<dbReference type="Gene3D" id="3.20.20.100">
    <property type="entry name" value="NADP-dependent oxidoreductase domain"/>
    <property type="match status" value="1"/>
</dbReference>
<evidence type="ECO:0000313" key="4">
    <source>
        <dbReference type="Proteomes" id="UP000235371"/>
    </source>
</evidence>
<keyword evidence="1" id="KW-0560">Oxidoreductase</keyword>
<dbReference type="STRING" id="1095630.A0A2J6TJ08"/>
<dbReference type="GO" id="GO:0016491">
    <property type="term" value="F:oxidoreductase activity"/>
    <property type="evidence" value="ECO:0007669"/>
    <property type="project" value="UniProtKB-KW"/>
</dbReference>